<dbReference type="Proteomes" id="UP001241092">
    <property type="component" value="Chromosome"/>
</dbReference>
<dbReference type="Proteomes" id="UP000465622">
    <property type="component" value="Chromosome"/>
</dbReference>
<proteinExistence type="predicted"/>
<evidence type="ECO:0000313" key="4">
    <source>
        <dbReference type="Proteomes" id="UP001241092"/>
    </source>
</evidence>
<reference evidence="1 3" key="1">
    <citation type="journal article" date="2019" name="Emerg. Microbes Infect.">
        <title>Comprehensive subspecies identification of 175 nontuberculous mycobacteria species based on 7547 genomic profiles.</title>
        <authorList>
            <person name="Matsumoto Y."/>
            <person name="Kinjo T."/>
            <person name="Motooka D."/>
            <person name="Nabeya D."/>
            <person name="Jung N."/>
            <person name="Uechi K."/>
            <person name="Horii T."/>
            <person name="Iida T."/>
            <person name="Fujita J."/>
            <person name="Nakamura S."/>
        </authorList>
    </citation>
    <scope>NUCLEOTIDE SEQUENCE [LARGE SCALE GENOMIC DNA]</scope>
    <source>
        <strain evidence="1 3">JCM 12375</strain>
    </source>
</reference>
<reference evidence="2" key="3">
    <citation type="submission" date="2023-03" db="EMBL/GenBank/DDBJ databases">
        <title>Draft genome sequence of a Mycolicibacterium mageritense strain H4_3_1 isolated from a hybrid biological-inorganic system reactor.</title>
        <authorList>
            <person name="Feng X."/>
            <person name="Kazama D."/>
            <person name="Sato K."/>
            <person name="Kobayashi H."/>
        </authorList>
    </citation>
    <scope>NUCLEOTIDE SEQUENCE</scope>
    <source>
        <strain evidence="2">H4_3_1</strain>
    </source>
</reference>
<reference evidence="1" key="2">
    <citation type="submission" date="2020-02" db="EMBL/GenBank/DDBJ databases">
        <authorList>
            <person name="Matsumoto Y."/>
            <person name="Kinjo T."/>
            <person name="Motooka D."/>
            <person name="Nabeya D."/>
            <person name="Jung N."/>
            <person name="Uechi K."/>
            <person name="Horii T."/>
            <person name="Iida T."/>
            <person name="Fujita J."/>
            <person name="Nakamura S."/>
        </authorList>
    </citation>
    <scope>NUCLEOTIDE SEQUENCE</scope>
    <source>
        <strain evidence="1">JCM 12375</strain>
    </source>
</reference>
<evidence type="ECO:0008006" key="5">
    <source>
        <dbReference type="Google" id="ProtNLM"/>
    </source>
</evidence>
<dbReference type="RefSeq" id="WP_036436717.1">
    <property type="nucleotide sequence ID" value="NZ_AP022567.1"/>
</dbReference>
<dbReference type="EMBL" id="AP027452">
    <property type="protein sequence ID" value="BDY31035.1"/>
    <property type="molecule type" value="Genomic_DNA"/>
</dbReference>
<organism evidence="2 4">
    <name type="scientific">Mycolicibacterium mageritense</name>
    <name type="common">Mycobacterium mageritense</name>
    <dbReference type="NCBI Taxonomy" id="53462"/>
    <lineage>
        <taxon>Bacteria</taxon>
        <taxon>Bacillati</taxon>
        <taxon>Actinomycetota</taxon>
        <taxon>Actinomycetes</taxon>
        <taxon>Mycobacteriales</taxon>
        <taxon>Mycobacteriaceae</taxon>
        <taxon>Mycolicibacterium</taxon>
    </lineage>
</organism>
<gene>
    <name evidence="2" type="ORF">hbim_04987</name>
    <name evidence="1" type="ORF">MMAGJ_54920</name>
</gene>
<evidence type="ECO:0000313" key="1">
    <source>
        <dbReference type="EMBL" id="BBX36210.1"/>
    </source>
</evidence>
<keyword evidence="3" id="KW-1185">Reference proteome</keyword>
<dbReference type="AlphaFoldDB" id="A0AAI8TY40"/>
<evidence type="ECO:0000313" key="3">
    <source>
        <dbReference type="Proteomes" id="UP000465622"/>
    </source>
</evidence>
<evidence type="ECO:0000313" key="2">
    <source>
        <dbReference type="EMBL" id="BDY31035.1"/>
    </source>
</evidence>
<accession>A0AAI8TY40</accession>
<sequence length="89" mass="9832">MTTDPSSRHANAETYRVSQEVELLVPRMRNRPPAVRQHTASVTDRLDNLAASYLGDPHQYWRIADANPAVPPDQLVEPGRSIDIPGASS</sequence>
<dbReference type="EMBL" id="AP022567">
    <property type="protein sequence ID" value="BBX36210.1"/>
    <property type="molecule type" value="Genomic_DNA"/>
</dbReference>
<protein>
    <recommendedName>
        <fullName evidence="5">LysM domain-containing protein</fullName>
    </recommendedName>
</protein>
<name>A0AAI8TY40_MYCME</name>